<dbReference type="CDD" id="cd06579">
    <property type="entry name" value="TM_PBP1_transp_AraH_like"/>
    <property type="match status" value="1"/>
</dbReference>
<evidence type="ECO:0000256" key="3">
    <source>
        <dbReference type="ARBA" id="ARBA00022692"/>
    </source>
</evidence>
<evidence type="ECO:0000313" key="7">
    <source>
        <dbReference type="EMBL" id="CAG7619486.1"/>
    </source>
</evidence>
<evidence type="ECO:0000256" key="5">
    <source>
        <dbReference type="ARBA" id="ARBA00023136"/>
    </source>
</evidence>
<dbReference type="PANTHER" id="PTHR32196">
    <property type="entry name" value="ABC TRANSPORTER PERMEASE PROTEIN YPHD-RELATED-RELATED"/>
    <property type="match status" value="1"/>
</dbReference>
<dbReference type="Proteomes" id="UP000693892">
    <property type="component" value="Unassembled WGS sequence"/>
</dbReference>
<feature type="transmembrane region" description="Helical" evidence="6">
    <location>
        <begin position="110"/>
        <end position="131"/>
    </location>
</feature>
<feature type="transmembrane region" description="Helical" evidence="6">
    <location>
        <begin position="27"/>
        <end position="46"/>
    </location>
</feature>
<dbReference type="EMBL" id="CAJVAP010000033">
    <property type="protein sequence ID" value="CAG7619486.1"/>
    <property type="molecule type" value="Genomic_DNA"/>
</dbReference>
<feature type="transmembrane region" description="Helical" evidence="6">
    <location>
        <begin position="178"/>
        <end position="199"/>
    </location>
</feature>
<keyword evidence="8" id="KW-1185">Reference proteome</keyword>
<evidence type="ECO:0000256" key="6">
    <source>
        <dbReference type="SAM" id="Phobius"/>
    </source>
</evidence>
<dbReference type="InterPro" id="IPR001851">
    <property type="entry name" value="ABC_transp_permease"/>
</dbReference>
<feature type="transmembrane region" description="Helical" evidence="6">
    <location>
        <begin position="58"/>
        <end position="78"/>
    </location>
</feature>
<dbReference type="RefSeq" id="WP_218116226.1">
    <property type="nucleotide sequence ID" value="NZ_CAJVAP010000033.1"/>
</dbReference>
<reference evidence="7" key="1">
    <citation type="submission" date="2021-06" db="EMBL/GenBank/DDBJ databases">
        <authorList>
            <person name="Criscuolo A."/>
        </authorList>
    </citation>
    <scope>NUCLEOTIDE SEQUENCE</scope>
    <source>
        <strain evidence="7">CIP111803</strain>
    </source>
</reference>
<dbReference type="AlphaFoldDB" id="A0A916K064"/>
<keyword evidence="2" id="KW-1003">Cell membrane</keyword>
<proteinExistence type="predicted"/>
<keyword evidence="4 6" id="KW-1133">Transmembrane helix</keyword>
<accession>A0A916K064</accession>
<keyword evidence="5 6" id="KW-0472">Membrane</keyword>
<evidence type="ECO:0000313" key="8">
    <source>
        <dbReference type="Proteomes" id="UP000693892"/>
    </source>
</evidence>
<evidence type="ECO:0000256" key="2">
    <source>
        <dbReference type="ARBA" id="ARBA00022475"/>
    </source>
</evidence>
<dbReference type="Pfam" id="PF02653">
    <property type="entry name" value="BPD_transp_2"/>
    <property type="match status" value="1"/>
</dbReference>
<evidence type="ECO:0000256" key="4">
    <source>
        <dbReference type="ARBA" id="ARBA00022989"/>
    </source>
</evidence>
<sequence>MSSTSTSAQTDTTGVAVMRSARTRRQYSQWALPAITIAAIVVFSFLRPDTFATLGNARAIALTQTILVIVALAELFVLITGDFDLSVGGNLALGGILTAGLPSLQGLPVGLSILLAILACGIVGLINGILVNVVRINAFITTLSTGLILAGIATWYTNGQVIYENIPKALPEFGAGDFLGIPNPVWLIVVLMLIVYYVLDHTPFGRFLYAIGGSREASRLSGLNVRGLSISAFTISGILCGIAGVTATSVLGTGNPTVGPAYLLPAFAAVFLGATSFKPGRFNVFGTVLAVFAIAIGVTGLQAVGVPYFVEPVFNGLVLLTAVAASRRLRADAA</sequence>
<protein>
    <submittedName>
        <fullName evidence="7">Ribose import permease protein RbsC</fullName>
    </submittedName>
</protein>
<keyword evidence="3 6" id="KW-0812">Transmembrane</keyword>
<comment type="caution">
    <text evidence="7">The sequence shown here is derived from an EMBL/GenBank/DDBJ whole genome shotgun (WGS) entry which is preliminary data.</text>
</comment>
<dbReference type="PANTHER" id="PTHR32196:SF72">
    <property type="entry name" value="RIBOSE IMPORT PERMEASE PROTEIN RBSC"/>
    <property type="match status" value="1"/>
</dbReference>
<organism evidence="7 8">
    <name type="scientific">Leucobacter soli</name>
    <dbReference type="NCBI Taxonomy" id="2812850"/>
    <lineage>
        <taxon>Bacteria</taxon>
        <taxon>Bacillati</taxon>
        <taxon>Actinomycetota</taxon>
        <taxon>Actinomycetes</taxon>
        <taxon>Micrococcales</taxon>
        <taxon>Microbacteriaceae</taxon>
        <taxon>Leucobacter</taxon>
    </lineage>
</organism>
<feature type="transmembrane region" description="Helical" evidence="6">
    <location>
        <begin position="257"/>
        <end position="277"/>
    </location>
</feature>
<comment type="subcellular location">
    <subcellularLocation>
        <location evidence="1">Cell membrane</location>
        <topology evidence="1">Multi-pass membrane protein</topology>
    </subcellularLocation>
</comment>
<dbReference type="GO" id="GO:0005886">
    <property type="term" value="C:plasma membrane"/>
    <property type="evidence" value="ECO:0007669"/>
    <property type="project" value="UniProtKB-SubCell"/>
</dbReference>
<gene>
    <name evidence="7" type="primary">rbsC_4</name>
    <name evidence="7" type="ORF">LEUCIP111803_02297</name>
</gene>
<evidence type="ECO:0000256" key="1">
    <source>
        <dbReference type="ARBA" id="ARBA00004651"/>
    </source>
</evidence>
<feature type="transmembrane region" description="Helical" evidence="6">
    <location>
        <begin position="138"/>
        <end position="158"/>
    </location>
</feature>
<feature type="transmembrane region" description="Helical" evidence="6">
    <location>
        <begin position="284"/>
        <end position="310"/>
    </location>
</feature>
<name>A0A916K064_9MICO</name>
<feature type="transmembrane region" description="Helical" evidence="6">
    <location>
        <begin position="228"/>
        <end position="251"/>
    </location>
</feature>
<dbReference type="GO" id="GO:0022857">
    <property type="term" value="F:transmembrane transporter activity"/>
    <property type="evidence" value="ECO:0007669"/>
    <property type="project" value="InterPro"/>
</dbReference>